<gene>
    <name evidence="6" type="ORF">I2H38_18840</name>
</gene>
<dbReference type="InterPro" id="IPR039424">
    <property type="entry name" value="SBP_5"/>
</dbReference>
<feature type="signal peptide" evidence="4">
    <location>
        <begin position="1"/>
        <end position="23"/>
    </location>
</feature>
<dbReference type="InterPro" id="IPR030678">
    <property type="entry name" value="Peptide/Ni-bd"/>
</dbReference>
<protein>
    <recommendedName>
        <fullName evidence="5">Solute-binding protein family 5 domain-containing protein</fullName>
    </recommendedName>
</protein>
<evidence type="ECO:0000256" key="3">
    <source>
        <dbReference type="ARBA" id="ARBA00022729"/>
    </source>
</evidence>
<evidence type="ECO:0000313" key="7">
    <source>
        <dbReference type="Proteomes" id="UP000599312"/>
    </source>
</evidence>
<dbReference type="InterPro" id="IPR000914">
    <property type="entry name" value="SBP_5_dom"/>
</dbReference>
<dbReference type="GO" id="GO:0015833">
    <property type="term" value="P:peptide transport"/>
    <property type="evidence" value="ECO:0007669"/>
    <property type="project" value="TreeGrafter"/>
</dbReference>
<reference evidence="6" key="1">
    <citation type="submission" date="2020-11" db="EMBL/GenBank/DDBJ databases">
        <authorList>
            <person name="Kim M.K."/>
        </authorList>
    </citation>
    <scope>NUCLEOTIDE SEQUENCE</scope>
    <source>
        <strain evidence="6">BT350</strain>
    </source>
</reference>
<evidence type="ECO:0000256" key="4">
    <source>
        <dbReference type="SAM" id="SignalP"/>
    </source>
</evidence>
<comment type="subcellular location">
    <subcellularLocation>
        <location evidence="1">Periplasm</location>
    </subcellularLocation>
</comment>
<evidence type="ECO:0000256" key="1">
    <source>
        <dbReference type="ARBA" id="ARBA00004418"/>
    </source>
</evidence>
<dbReference type="GO" id="GO:0030288">
    <property type="term" value="C:outer membrane-bounded periplasmic space"/>
    <property type="evidence" value="ECO:0007669"/>
    <property type="project" value="UniProtKB-ARBA"/>
</dbReference>
<dbReference type="SUPFAM" id="SSF53850">
    <property type="entry name" value="Periplasmic binding protein-like II"/>
    <property type="match status" value="1"/>
</dbReference>
<sequence>MTILKSTTLSSVMILACAGAAFSATCETKGGKIQAAMTANASTMDPILSTTNASRQIAIHLFESLVSLDQNYKVIPQLAQDWKRSDDGLTYIFTLRDGVQFHNGKALTSADVVASLKRFLKISPGANRFRAVTDVVAVDPKTVKITLSQDFPLVTNLAMPSPVVAIIPAEIAEKYGDKEVRGTDVIGTGPFRLVDWRPDVGIKMAKFENYVTDQRFDGPTGFGGARTVCVDEVNFLPISEDASRVAGLQTGELDFAEAVPITAVPQLETIKTIKVEIVKPRWAIVLELGHKNPLMASLPFRKALLSAINAEQVMRAAAFGRPDYFRVQPSIFFPEQTQWHSEAGSEVYNKPDLNKVKAYLAEAGYKNEPVVFLTNQNYAWMYKASQAIAAQWQQAGINVKLELMDWPSQIKRAQTNNDWAINQTGWSPRFDPFQLTDGLHCKAVSSFGYCNEKMEQLLKTINSGASDAERQAAWTAAQKLTWDDVAVLRIGDYFEPEATRTALGGYQPFYVTPRFWNVTKKGN</sequence>
<dbReference type="PIRSF" id="PIRSF002741">
    <property type="entry name" value="MppA"/>
    <property type="match status" value="1"/>
</dbReference>
<evidence type="ECO:0000259" key="5">
    <source>
        <dbReference type="Pfam" id="PF00496"/>
    </source>
</evidence>
<evidence type="ECO:0000313" key="6">
    <source>
        <dbReference type="EMBL" id="MBF9235423.1"/>
    </source>
</evidence>
<dbReference type="PANTHER" id="PTHR30290:SF38">
    <property type="entry name" value="D,D-DIPEPTIDE-BINDING PERIPLASMIC PROTEIN DDPA-RELATED"/>
    <property type="match status" value="1"/>
</dbReference>
<dbReference type="RefSeq" id="WP_196273417.1">
    <property type="nucleotide sequence ID" value="NZ_JADQDO010000013.1"/>
</dbReference>
<dbReference type="PANTHER" id="PTHR30290">
    <property type="entry name" value="PERIPLASMIC BINDING COMPONENT OF ABC TRANSPORTER"/>
    <property type="match status" value="1"/>
</dbReference>
<name>A0A931BSZ8_9HYPH</name>
<dbReference type="Gene3D" id="3.10.105.10">
    <property type="entry name" value="Dipeptide-binding Protein, Domain 3"/>
    <property type="match status" value="1"/>
</dbReference>
<dbReference type="GO" id="GO:1904680">
    <property type="term" value="F:peptide transmembrane transporter activity"/>
    <property type="evidence" value="ECO:0007669"/>
    <property type="project" value="TreeGrafter"/>
</dbReference>
<feature type="domain" description="Solute-binding protein family 5" evidence="5">
    <location>
        <begin position="73"/>
        <end position="431"/>
    </location>
</feature>
<keyword evidence="7" id="KW-1185">Reference proteome</keyword>
<comment type="similarity">
    <text evidence="2">Belongs to the bacterial solute-binding protein 5 family.</text>
</comment>
<organism evidence="6 7">
    <name type="scientific">Microvirga alba</name>
    <dbReference type="NCBI Taxonomy" id="2791025"/>
    <lineage>
        <taxon>Bacteria</taxon>
        <taxon>Pseudomonadati</taxon>
        <taxon>Pseudomonadota</taxon>
        <taxon>Alphaproteobacteria</taxon>
        <taxon>Hyphomicrobiales</taxon>
        <taxon>Methylobacteriaceae</taxon>
        <taxon>Microvirga</taxon>
    </lineage>
</organism>
<dbReference type="Gene3D" id="3.40.190.10">
    <property type="entry name" value="Periplasmic binding protein-like II"/>
    <property type="match status" value="1"/>
</dbReference>
<comment type="caution">
    <text evidence="6">The sequence shown here is derived from an EMBL/GenBank/DDBJ whole genome shotgun (WGS) entry which is preliminary data.</text>
</comment>
<keyword evidence="3 4" id="KW-0732">Signal</keyword>
<accession>A0A931BSZ8</accession>
<dbReference type="Proteomes" id="UP000599312">
    <property type="component" value="Unassembled WGS sequence"/>
</dbReference>
<evidence type="ECO:0000256" key="2">
    <source>
        <dbReference type="ARBA" id="ARBA00005695"/>
    </source>
</evidence>
<dbReference type="PROSITE" id="PS51257">
    <property type="entry name" value="PROKAR_LIPOPROTEIN"/>
    <property type="match status" value="1"/>
</dbReference>
<dbReference type="GO" id="GO:0043190">
    <property type="term" value="C:ATP-binding cassette (ABC) transporter complex"/>
    <property type="evidence" value="ECO:0007669"/>
    <property type="project" value="InterPro"/>
</dbReference>
<dbReference type="Pfam" id="PF00496">
    <property type="entry name" value="SBP_bac_5"/>
    <property type="match status" value="1"/>
</dbReference>
<proteinExistence type="inferred from homology"/>
<dbReference type="AlphaFoldDB" id="A0A931BSZ8"/>
<dbReference type="EMBL" id="JADQDO010000013">
    <property type="protein sequence ID" value="MBF9235423.1"/>
    <property type="molecule type" value="Genomic_DNA"/>
</dbReference>
<feature type="chain" id="PRO_5037388580" description="Solute-binding protein family 5 domain-containing protein" evidence="4">
    <location>
        <begin position="24"/>
        <end position="523"/>
    </location>
</feature>